<accession>A0A9X0DGS4</accession>
<organism evidence="1 2">
    <name type="scientific">Sclerotinia nivalis</name>
    <dbReference type="NCBI Taxonomy" id="352851"/>
    <lineage>
        <taxon>Eukaryota</taxon>
        <taxon>Fungi</taxon>
        <taxon>Dikarya</taxon>
        <taxon>Ascomycota</taxon>
        <taxon>Pezizomycotina</taxon>
        <taxon>Leotiomycetes</taxon>
        <taxon>Helotiales</taxon>
        <taxon>Sclerotiniaceae</taxon>
        <taxon>Sclerotinia</taxon>
    </lineage>
</organism>
<evidence type="ECO:0000313" key="1">
    <source>
        <dbReference type="EMBL" id="KAJ8060183.1"/>
    </source>
</evidence>
<dbReference type="EMBL" id="JAPEIS010000013">
    <property type="protein sequence ID" value="KAJ8060183.1"/>
    <property type="molecule type" value="Genomic_DNA"/>
</dbReference>
<proteinExistence type="predicted"/>
<comment type="caution">
    <text evidence="1">The sequence shown here is derived from an EMBL/GenBank/DDBJ whole genome shotgun (WGS) entry which is preliminary data.</text>
</comment>
<name>A0A9X0DGS4_9HELO</name>
<reference evidence="1" key="1">
    <citation type="submission" date="2022-11" db="EMBL/GenBank/DDBJ databases">
        <title>Genome Resource of Sclerotinia nivalis Strain SnTB1, a Plant Pathogen Isolated from American Ginseng.</title>
        <authorList>
            <person name="Fan S."/>
        </authorList>
    </citation>
    <scope>NUCLEOTIDE SEQUENCE</scope>
    <source>
        <strain evidence="1">SnTB1</strain>
    </source>
</reference>
<protein>
    <submittedName>
        <fullName evidence="1">Uncharacterized protein</fullName>
    </submittedName>
</protein>
<sequence length="135" mass="15148">MLMLKRRGLPVLAGRSISNTPRANYPRTGNGSAPGKKSVMFMNRFTLFISTLYIANTDGSNERHFFLETALPIIIMEISHRMKEVKVDGAELESLVETPSSEDVLSPDEESLLMYPLKETGRQIFGSRISKQEVL</sequence>
<dbReference type="Proteomes" id="UP001152300">
    <property type="component" value="Unassembled WGS sequence"/>
</dbReference>
<dbReference type="AlphaFoldDB" id="A0A9X0DGS4"/>
<keyword evidence="2" id="KW-1185">Reference proteome</keyword>
<evidence type="ECO:0000313" key="2">
    <source>
        <dbReference type="Proteomes" id="UP001152300"/>
    </source>
</evidence>
<gene>
    <name evidence="1" type="ORF">OCU04_010529</name>
</gene>
<dbReference type="OrthoDB" id="43744at2759"/>